<dbReference type="RefSeq" id="XP_067544561.1">
    <property type="nucleotide sequence ID" value="XM_067688974.1"/>
</dbReference>
<evidence type="ECO:0000313" key="2">
    <source>
        <dbReference type="EMBL" id="OAG30009.1"/>
    </source>
</evidence>
<dbReference type="OrthoDB" id="2192088at2759"/>
<sequence>MRRAIETLSEKYKSVSLCEEVEVEIERYSDKYQKNSDGSLNILTALISQAEEFPAEIVAGGFGHGVKCAAKGSSSKSVFSVEIGSEVEEESEDTPEEESEDNDYNENYYDDDEGSRDNHSEDAM</sequence>
<accession>A0A177EG85</accession>
<dbReference type="AlphaFoldDB" id="A0A177EG85"/>
<dbReference type="Proteomes" id="UP000185944">
    <property type="component" value="Unassembled WGS sequence"/>
</dbReference>
<evidence type="ECO:0000256" key="1">
    <source>
        <dbReference type="SAM" id="MobiDB-lite"/>
    </source>
</evidence>
<reference evidence="2 3" key="1">
    <citation type="submission" date="2016-02" db="EMBL/GenBank/DDBJ databases">
        <title>Discovery of a natural microsporidian pathogen with a broad tissue tropism in Caenorhabditis elegans.</title>
        <authorList>
            <person name="Luallen R.J."/>
            <person name="Reinke A.W."/>
            <person name="Tong L."/>
            <person name="Botts M.R."/>
            <person name="Felix M.-A."/>
            <person name="Troemel E.R."/>
        </authorList>
    </citation>
    <scope>NUCLEOTIDE SEQUENCE [LARGE SCALE GENOMIC DNA]</scope>
    <source>
        <strain evidence="2 3">JUm2807</strain>
    </source>
</reference>
<keyword evidence="3" id="KW-1185">Reference proteome</keyword>
<name>A0A177EG85_9MICR</name>
<dbReference type="VEuPathDB" id="MicrosporidiaDB:NEDG_01556"/>
<feature type="compositionally biased region" description="Basic and acidic residues" evidence="1">
    <location>
        <begin position="115"/>
        <end position="124"/>
    </location>
</feature>
<dbReference type="EMBL" id="LTDL01000038">
    <property type="protein sequence ID" value="OAG30009.1"/>
    <property type="molecule type" value="Genomic_DNA"/>
</dbReference>
<organism evidence="2 3">
    <name type="scientific">Nematocida displodere</name>
    <dbReference type="NCBI Taxonomy" id="1805483"/>
    <lineage>
        <taxon>Eukaryota</taxon>
        <taxon>Fungi</taxon>
        <taxon>Fungi incertae sedis</taxon>
        <taxon>Microsporidia</taxon>
        <taxon>Nematocida</taxon>
    </lineage>
</organism>
<proteinExistence type="predicted"/>
<gene>
    <name evidence="2" type="ORF">NEDG_01556</name>
</gene>
<protein>
    <submittedName>
        <fullName evidence="2">Uncharacterized protein</fullName>
    </submittedName>
</protein>
<feature type="compositionally biased region" description="Acidic residues" evidence="1">
    <location>
        <begin position="85"/>
        <end position="114"/>
    </location>
</feature>
<evidence type="ECO:0000313" key="3">
    <source>
        <dbReference type="Proteomes" id="UP000185944"/>
    </source>
</evidence>
<dbReference type="GeneID" id="93647906"/>
<comment type="caution">
    <text evidence="2">The sequence shown here is derived from an EMBL/GenBank/DDBJ whole genome shotgun (WGS) entry which is preliminary data.</text>
</comment>
<feature type="region of interest" description="Disordered" evidence="1">
    <location>
        <begin position="70"/>
        <end position="124"/>
    </location>
</feature>